<organism evidence="2 3">
    <name type="scientific">Actinomyces slackii</name>
    <dbReference type="NCBI Taxonomy" id="52774"/>
    <lineage>
        <taxon>Bacteria</taxon>
        <taxon>Bacillati</taxon>
        <taxon>Actinomycetota</taxon>
        <taxon>Actinomycetes</taxon>
        <taxon>Actinomycetales</taxon>
        <taxon>Actinomycetaceae</taxon>
        <taxon>Actinomyces</taxon>
    </lineage>
</organism>
<dbReference type="KEGG" id="asla:NCTC11923_00050"/>
<feature type="region of interest" description="Disordered" evidence="1">
    <location>
        <begin position="1"/>
        <end position="37"/>
    </location>
</feature>
<gene>
    <name evidence="2" type="ORF">NCTC11923_00050</name>
</gene>
<name>A0A448K9B3_9ACTO</name>
<accession>A0A448K9B3</accession>
<evidence type="ECO:0000256" key="1">
    <source>
        <dbReference type="SAM" id="MobiDB-lite"/>
    </source>
</evidence>
<keyword evidence="3" id="KW-1185">Reference proteome</keyword>
<proteinExistence type="predicted"/>
<evidence type="ECO:0000313" key="2">
    <source>
        <dbReference type="EMBL" id="VEG73445.1"/>
    </source>
</evidence>
<dbReference type="EMBL" id="LR134363">
    <property type="protein sequence ID" value="VEG73445.1"/>
    <property type="molecule type" value="Genomic_DNA"/>
</dbReference>
<reference evidence="2 3" key="1">
    <citation type="submission" date="2018-12" db="EMBL/GenBank/DDBJ databases">
        <authorList>
            <consortium name="Pathogen Informatics"/>
        </authorList>
    </citation>
    <scope>NUCLEOTIDE SEQUENCE [LARGE SCALE GENOMIC DNA]</scope>
    <source>
        <strain evidence="2 3">NCTC11923</strain>
    </source>
</reference>
<evidence type="ECO:0000313" key="3">
    <source>
        <dbReference type="Proteomes" id="UP000276899"/>
    </source>
</evidence>
<sequence length="37" mass="3934">MRERAAGVSTAARRREGPEPEAGSGHFSGHCEPNRIG</sequence>
<dbReference type="AlphaFoldDB" id="A0A448K9B3"/>
<dbReference type="STRING" id="1278298.GCA_000428685_02292"/>
<protein>
    <submittedName>
        <fullName evidence="2">Uncharacterized protein</fullName>
    </submittedName>
</protein>
<dbReference type="Proteomes" id="UP000276899">
    <property type="component" value="Chromosome"/>
</dbReference>